<protein>
    <submittedName>
        <fullName evidence="1">Uncharacterized protein</fullName>
    </submittedName>
</protein>
<dbReference type="Proteomes" id="UP000799755">
    <property type="component" value="Unassembled WGS sequence"/>
</dbReference>
<accession>A0ACB6QCF8</accession>
<keyword evidence="2" id="KW-1185">Reference proteome</keyword>
<reference evidence="1" key="1">
    <citation type="journal article" date="2020" name="Stud. Mycol.">
        <title>101 Dothideomycetes genomes: a test case for predicting lifestyles and emergence of pathogens.</title>
        <authorList>
            <person name="Haridas S."/>
            <person name="Albert R."/>
            <person name="Binder M."/>
            <person name="Bloem J."/>
            <person name="Labutti K."/>
            <person name="Salamov A."/>
            <person name="Andreopoulos B."/>
            <person name="Baker S."/>
            <person name="Barry K."/>
            <person name="Bills G."/>
            <person name="Bluhm B."/>
            <person name="Cannon C."/>
            <person name="Castanera R."/>
            <person name="Culley D."/>
            <person name="Daum C."/>
            <person name="Ezra D."/>
            <person name="Gonzalez J."/>
            <person name="Henrissat B."/>
            <person name="Kuo A."/>
            <person name="Liang C."/>
            <person name="Lipzen A."/>
            <person name="Lutzoni F."/>
            <person name="Magnuson J."/>
            <person name="Mondo S."/>
            <person name="Nolan M."/>
            <person name="Ohm R."/>
            <person name="Pangilinan J."/>
            <person name="Park H.-J."/>
            <person name="Ramirez L."/>
            <person name="Alfaro M."/>
            <person name="Sun H."/>
            <person name="Tritt A."/>
            <person name="Yoshinaga Y."/>
            <person name="Zwiers L.-H."/>
            <person name="Turgeon B."/>
            <person name="Goodwin S."/>
            <person name="Spatafora J."/>
            <person name="Crous P."/>
            <person name="Grigoriev I."/>
        </authorList>
    </citation>
    <scope>NUCLEOTIDE SEQUENCE</scope>
    <source>
        <strain evidence="1">ATCC 200398</strain>
    </source>
</reference>
<comment type="caution">
    <text evidence="1">The sequence shown here is derived from an EMBL/GenBank/DDBJ whole genome shotgun (WGS) entry which is preliminary data.</text>
</comment>
<proteinExistence type="predicted"/>
<name>A0ACB6QCF8_9PLEO</name>
<evidence type="ECO:0000313" key="1">
    <source>
        <dbReference type="EMBL" id="KAF2464596.1"/>
    </source>
</evidence>
<dbReference type="EMBL" id="MU003535">
    <property type="protein sequence ID" value="KAF2464596.1"/>
    <property type="molecule type" value="Genomic_DNA"/>
</dbReference>
<evidence type="ECO:0000313" key="2">
    <source>
        <dbReference type="Proteomes" id="UP000799755"/>
    </source>
</evidence>
<organism evidence="1 2">
    <name type="scientific">Lindgomyces ingoldianus</name>
    <dbReference type="NCBI Taxonomy" id="673940"/>
    <lineage>
        <taxon>Eukaryota</taxon>
        <taxon>Fungi</taxon>
        <taxon>Dikarya</taxon>
        <taxon>Ascomycota</taxon>
        <taxon>Pezizomycotina</taxon>
        <taxon>Dothideomycetes</taxon>
        <taxon>Pleosporomycetidae</taxon>
        <taxon>Pleosporales</taxon>
        <taxon>Lindgomycetaceae</taxon>
        <taxon>Lindgomyces</taxon>
    </lineage>
</organism>
<gene>
    <name evidence="1" type="ORF">BDR25DRAFT_319117</name>
</gene>
<sequence>MPFRFFSSRKKPKSKGRTLIKEAISSPAVEPAADTSRESLETVSMDIFQPPTRSAPNPPERPSSIPEETRTEALENESLEIHATSTPRIGIIPSPSPPEPREQDLRQEPPFLAVYVGKNTPGSRFITQCCFHIWGFLLRDSKVLSKYLNRCCENKDHVPNIILPDLDPQSFEIYLEWLSKGKITFPRYCGDPRDRWMRRGNRNCSWTEVVPLLNAHILGTTIEDSAFADFIMDNLGKKLLPRRMPSYNTIQHVFTSTDVSEQLKRFVIDRSLEAGLADLRTEQTAIFPPNFLAMAWRKDMEMMFEEDRDSNDGSGCKYHVHGSEAECYRPRYERELKYRMEREAITKNQKKAVEAAERDGVLAEDWAASRFAKVLHMDTNCPDSSAKDAVKGAPVEVIAPFSAQAPMGTNIPTVFNALSSSNAPASSSVPVSSSAPVQCTVPEVPNTLPGGHPPLDSNLVVYPDVPVREDTPVGSNAPGVMSQVNEFRNDVLEGTNDANRVSTTMDSGSVIMDRSLPQSIEEVNANSSGTEQPATLVASAELLSEVERGDVEDVIVEVEREGSMRWPGAFPEDE</sequence>